<evidence type="ECO:0000313" key="2">
    <source>
        <dbReference type="Proteomes" id="UP000008139"/>
    </source>
</evidence>
<keyword evidence="2" id="KW-1185">Reference proteome</keyword>
<dbReference type="STRING" id="760142.Hipma_0226"/>
<dbReference type="InParanoid" id="F2LXL7"/>
<dbReference type="InterPro" id="IPR028082">
    <property type="entry name" value="Peripla_BP_I"/>
</dbReference>
<evidence type="ECO:0008006" key="3">
    <source>
        <dbReference type="Google" id="ProtNLM"/>
    </source>
</evidence>
<dbReference type="RefSeq" id="WP_013681247.1">
    <property type="nucleotide sequence ID" value="NC_015318.1"/>
</dbReference>
<dbReference type="KEGG" id="hmr:Hipma_0226"/>
<dbReference type="PROSITE" id="PS51257">
    <property type="entry name" value="PROKAR_LIPOPROTEIN"/>
    <property type="match status" value="1"/>
</dbReference>
<dbReference type="EMBL" id="CP002606">
    <property type="protein sequence ID" value="AEA33203.1"/>
    <property type="molecule type" value="Genomic_DNA"/>
</dbReference>
<accession>F2LXL7</accession>
<name>F2LXL7_HIPMA</name>
<evidence type="ECO:0000313" key="1">
    <source>
        <dbReference type="EMBL" id="AEA33203.1"/>
    </source>
</evidence>
<protein>
    <recommendedName>
        <fullName evidence="3">Leucine-binding protein domain-containing protein</fullName>
    </recommendedName>
</protein>
<reference evidence="2" key="2">
    <citation type="submission" date="2011-03" db="EMBL/GenBank/DDBJ databases">
        <title>The complete genome of Hippea maritima DSM 10411.</title>
        <authorList>
            <consortium name="US DOE Joint Genome Institute (JGI-PGF)"/>
            <person name="Lucas S."/>
            <person name="Copeland A."/>
            <person name="Lapidus A."/>
            <person name="Bruce D."/>
            <person name="Goodwin L."/>
            <person name="Pitluck S."/>
            <person name="Peters L."/>
            <person name="Kyrpides N."/>
            <person name="Mavromatis K."/>
            <person name="Pagani I."/>
            <person name="Ivanova N."/>
            <person name="Mikhailova N."/>
            <person name="Lu M."/>
            <person name="Detter J.C."/>
            <person name="Tapia R."/>
            <person name="Han C."/>
            <person name="Land M."/>
            <person name="Hauser L."/>
            <person name="Markowitz V."/>
            <person name="Cheng J.-F."/>
            <person name="Hugenholtz P."/>
            <person name="Woyke T."/>
            <person name="Wu D."/>
            <person name="Spring S."/>
            <person name="Schroeder M."/>
            <person name="Brambilla E."/>
            <person name="Klenk H.-P."/>
            <person name="Eisen J.A."/>
        </authorList>
    </citation>
    <scope>NUCLEOTIDE SEQUENCE [LARGE SCALE GENOMIC DNA]</scope>
    <source>
        <strain evidence="2">ATCC 700847 / DSM 10411 / MH2</strain>
    </source>
</reference>
<sequence length="358" mass="40296">MKRYLLIIVFIFFSFGCFAADIVVVAPFSGGFSNYAIDMLNGFKLALPAGISLSKVDEFSKDFLSEVESCNPRIIIGPFMTENVDNLTEAFCNKPVVVILPFARPRKSCFNVFYYGFNPITAVHQLSQKICQSPDSSIVVFYSMDKLSRKERDVFLDEVKKCGALNVVDHPLPSFVNLYGNLIKDVFDIVKVGKISGLTEKKIFKQQFFPDKIIVFASAPSVVNLLSMLDYYDVKSGGVFVLTTKMSKDFASLNLSAVENVKIIIPYFICNKARLNVNFVDQYRKTYGDDPSQFSALGFDIGNLLLETFAGKNLKDIKDEQLVLGRLMFFDDSNRAVLDYPILNAKEVRLCTKQILSR</sequence>
<gene>
    <name evidence="1" type="ordered locus">Hipma_0226</name>
</gene>
<dbReference type="HOGENOM" id="CLU_773332_0_0_7"/>
<dbReference type="SUPFAM" id="SSF53822">
    <property type="entry name" value="Periplasmic binding protein-like I"/>
    <property type="match status" value="1"/>
</dbReference>
<dbReference type="Proteomes" id="UP000008139">
    <property type="component" value="Chromosome"/>
</dbReference>
<dbReference type="OrthoDB" id="5499659at2"/>
<organism evidence="1 2">
    <name type="scientific">Hippea maritima (strain ATCC 700847 / DSM 10411 / MH2)</name>
    <dbReference type="NCBI Taxonomy" id="760142"/>
    <lineage>
        <taxon>Bacteria</taxon>
        <taxon>Pseudomonadati</taxon>
        <taxon>Campylobacterota</taxon>
        <taxon>Desulfurellia</taxon>
        <taxon>Desulfurellales</taxon>
        <taxon>Hippeaceae</taxon>
        <taxon>Hippea</taxon>
    </lineage>
</organism>
<dbReference type="AlphaFoldDB" id="F2LXL7"/>
<dbReference type="Gene3D" id="3.40.50.2300">
    <property type="match status" value="2"/>
</dbReference>
<reference evidence="1 2" key="1">
    <citation type="journal article" date="2011" name="Stand. Genomic Sci.">
        <title>Complete genome sequence of the thermophilic sulfur-reducer Hippea maritima type strain (MH(2)).</title>
        <authorList>
            <person name="Huntemann M."/>
            <person name="Lu M."/>
            <person name="Nolan M."/>
            <person name="Lapidus A."/>
            <person name="Lucas S."/>
            <person name="Hammon N."/>
            <person name="Deshpande S."/>
            <person name="Cheng J.F."/>
            <person name="Tapia R."/>
            <person name="Han C."/>
            <person name="Goodwin L."/>
            <person name="Pitluck S."/>
            <person name="Liolios K."/>
            <person name="Pagani I."/>
            <person name="Ivanova N."/>
            <person name="Ovchinikova G."/>
            <person name="Pati A."/>
            <person name="Chen A."/>
            <person name="Palaniappan K."/>
            <person name="Land M."/>
            <person name="Hauser L."/>
            <person name="Jeffries C.D."/>
            <person name="Detter J.C."/>
            <person name="Brambilla E.M."/>
            <person name="Rohde M."/>
            <person name="Spring S."/>
            <person name="Goker M."/>
            <person name="Woyke T."/>
            <person name="Bristow J."/>
            <person name="Eisen J.A."/>
            <person name="Markowitz V."/>
            <person name="Hugenholtz P."/>
            <person name="Kyrpides N.C."/>
            <person name="Klenk H.P."/>
            <person name="Mavromatis K."/>
        </authorList>
    </citation>
    <scope>NUCLEOTIDE SEQUENCE [LARGE SCALE GENOMIC DNA]</scope>
    <source>
        <strain evidence="2">ATCC 700847 / DSM 10411 / MH2</strain>
    </source>
</reference>
<dbReference type="eggNOG" id="COG0683">
    <property type="taxonomic scope" value="Bacteria"/>
</dbReference>
<proteinExistence type="predicted"/>